<protein>
    <submittedName>
        <fullName evidence="1">Uncharacterized protein</fullName>
    </submittedName>
</protein>
<proteinExistence type="predicted"/>
<dbReference type="GeneID" id="19898613"/>
<dbReference type="AlphaFoldDB" id="R7YJN8"/>
<dbReference type="OrthoDB" id="5314997at2759"/>
<keyword evidence="2" id="KW-1185">Reference proteome</keyword>
<organism evidence="1 2">
    <name type="scientific">Coniosporium apollinis (strain CBS 100218)</name>
    <name type="common">Rock-inhabiting black yeast</name>
    <dbReference type="NCBI Taxonomy" id="1168221"/>
    <lineage>
        <taxon>Eukaryota</taxon>
        <taxon>Fungi</taxon>
        <taxon>Dikarya</taxon>
        <taxon>Ascomycota</taxon>
        <taxon>Pezizomycotina</taxon>
        <taxon>Dothideomycetes</taxon>
        <taxon>Dothideomycetes incertae sedis</taxon>
        <taxon>Coniosporium</taxon>
    </lineage>
</organism>
<dbReference type="Proteomes" id="UP000016924">
    <property type="component" value="Unassembled WGS sequence"/>
</dbReference>
<accession>R7YJN8</accession>
<dbReference type="HOGENOM" id="CLU_1360324_0_0_1"/>
<dbReference type="EMBL" id="JH767557">
    <property type="protein sequence ID" value="EON62083.1"/>
    <property type="molecule type" value="Genomic_DNA"/>
</dbReference>
<evidence type="ECO:0000313" key="1">
    <source>
        <dbReference type="EMBL" id="EON62083.1"/>
    </source>
</evidence>
<reference evidence="2" key="1">
    <citation type="submission" date="2012-06" db="EMBL/GenBank/DDBJ databases">
        <title>The genome sequence of Coniosporium apollinis CBS 100218.</title>
        <authorList>
            <consortium name="The Broad Institute Genome Sequencing Platform"/>
            <person name="Cuomo C."/>
            <person name="Gorbushina A."/>
            <person name="Noack S."/>
            <person name="Walker B."/>
            <person name="Young S.K."/>
            <person name="Zeng Q."/>
            <person name="Gargeya S."/>
            <person name="Fitzgerald M."/>
            <person name="Haas B."/>
            <person name="Abouelleil A."/>
            <person name="Alvarado L."/>
            <person name="Arachchi H.M."/>
            <person name="Berlin A.M."/>
            <person name="Chapman S.B."/>
            <person name="Goldberg J."/>
            <person name="Griggs A."/>
            <person name="Gujja S."/>
            <person name="Hansen M."/>
            <person name="Howarth C."/>
            <person name="Imamovic A."/>
            <person name="Larimer J."/>
            <person name="McCowan C."/>
            <person name="Montmayeur A."/>
            <person name="Murphy C."/>
            <person name="Neiman D."/>
            <person name="Pearson M."/>
            <person name="Priest M."/>
            <person name="Roberts A."/>
            <person name="Saif S."/>
            <person name="Shea T."/>
            <person name="Sisk P."/>
            <person name="Sykes S."/>
            <person name="Wortman J."/>
            <person name="Nusbaum C."/>
            <person name="Birren B."/>
        </authorList>
    </citation>
    <scope>NUCLEOTIDE SEQUENCE [LARGE SCALE GENOMIC DNA]</scope>
    <source>
        <strain evidence="2">CBS 100218</strain>
    </source>
</reference>
<gene>
    <name evidence="1" type="ORF">W97_01302</name>
</gene>
<dbReference type="RefSeq" id="XP_007777400.1">
    <property type="nucleotide sequence ID" value="XM_007779210.1"/>
</dbReference>
<evidence type="ECO:0000313" key="2">
    <source>
        <dbReference type="Proteomes" id="UP000016924"/>
    </source>
</evidence>
<name>R7YJN8_CONA1</name>
<sequence length="201" mass="23574">MAMRGFFRKLKFIFRLKRRQRPKFITTNEQLHSEPDPAPFRFLDLPAEIRLLIYNAGIGGLIRSSWDKPLLVHDPEDVFNLSSTEAQFMKHVVNSKLTQISRQIRSEVLYEIFHGNCWSCLLTPSLDFVFPRIFLFPEAREISRILVKTSCCRIEQHAALFQILANQDLHAEIRWEFYGYGGHVQWMNGAPTLQWKRIPAV</sequence>